<feature type="transmembrane region" description="Helical" evidence="2">
    <location>
        <begin position="29"/>
        <end position="50"/>
    </location>
</feature>
<feature type="compositionally biased region" description="Low complexity" evidence="1">
    <location>
        <begin position="71"/>
        <end position="93"/>
    </location>
</feature>
<feature type="region of interest" description="Disordered" evidence="1">
    <location>
        <begin position="71"/>
        <end position="101"/>
    </location>
</feature>
<name>A0AAE4CYJ5_9ACTN</name>
<evidence type="ECO:0000256" key="1">
    <source>
        <dbReference type="SAM" id="MobiDB-lite"/>
    </source>
</evidence>
<dbReference type="EMBL" id="JAVDYC010000001">
    <property type="protein sequence ID" value="MDR7327658.1"/>
    <property type="molecule type" value="Genomic_DNA"/>
</dbReference>
<protein>
    <submittedName>
        <fullName evidence="3">Uncharacterized protein</fullName>
    </submittedName>
</protein>
<feature type="region of interest" description="Disordered" evidence="1">
    <location>
        <begin position="215"/>
        <end position="241"/>
    </location>
</feature>
<comment type="caution">
    <text evidence="3">The sequence shown here is derived from an EMBL/GenBank/DDBJ whole genome shotgun (WGS) entry which is preliminary data.</text>
</comment>
<evidence type="ECO:0000256" key="2">
    <source>
        <dbReference type="SAM" id="Phobius"/>
    </source>
</evidence>
<keyword evidence="4" id="KW-1185">Reference proteome</keyword>
<dbReference type="Proteomes" id="UP001183629">
    <property type="component" value="Unassembled WGS sequence"/>
</dbReference>
<feature type="region of interest" description="Disordered" evidence="1">
    <location>
        <begin position="1"/>
        <end position="23"/>
    </location>
</feature>
<proteinExistence type="predicted"/>
<accession>A0AAE4CYJ5</accession>
<evidence type="ECO:0000313" key="4">
    <source>
        <dbReference type="Proteomes" id="UP001183629"/>
    </source>
</evidence>
<evidence type="ECO:0000313" key="3">
    <source>
        <dbReference type="EMBL" id="MDR7327658.1"/>
    </source>
</evidence>
<sequence length="241" mass="24254">MSGSTMPMVPPVEDGTPPGAPNRRRTGRAVLIAALFACVLLAPVAVVMLVRDGGAPPSGAPVAVPSAVPSVTSPVAGGPAAATSAPGTGAPTAARPPDGRIPAGVLKNALLDVPPWPADNVQGPSGPLRFRNGLFTIPDQTVDEGTAWGKQIAIGTVSYGDVDRDGADETVAVLDCMIQNSSQQVVAFDRDRAGDIITLGPVVATTGQVRVVAPAASGSPRTARSPRGSATSRTAAVARYR</sequence>
<keyword evidence="2" id="KW-1133">Transmembrane helix</keyword>
<organism evidence="3 4">
    <name type="scientific">Catenuloplanes niger</name>
    <dbReference type="NCBI Taxonomy" id="587534"/>
    <lineage>
        <taxon>Bacteria</taxon>
        <taxon>Bacillati</taxon>
        <taxon>Actinomycetota</taxon>
        <taxon>Actinomycetes</taxon>
        <taxon>Micromonosporales</taxon>
        <taxon>Micromonosporaceae</taxon>
        <taxon>Catenuloplanes</taxon>
    </lineage>
</organism>
<keyword evidence="2" id="KW-0812">Transmembrane</keyword>
<dbReference type="RefSeq" id="WP_310425226.1">
    <property type="nucleotide sequence ID" value="NZ_JAVDYC010000001.1"/>
</dbReference>
<keyword evidence="2" id="KW-0472">Membrane</keyword>
<gene>
    <name evidence="3" type="ORF">J2S44_007908</name>
</gene>
<dbReference type="AlphaFoldDB" id="A0AAE4CYJ5"/>
<reference evidence="3 4" key="1">
    <citation type="submission" date="2023-07" db="EMBL/GenBank/DDBJ databases">
        <title>Sequencing the genomes of 1000 actinobacteria strains.</title>
        <authorList>
            <person name="Klenk H.-P."/>
        </authorList>
    </citation>
    <scope>NUCLEOTIDE SEQUENCE [LARGE SCALE GENOMIC DNA]</scope>
    <source>
        <strain evidence="3 4">DSM 44711</strain>
    </source>
</reference>